<name>A0A841DTD6_9ACTN</name>
<protein>
    <submittedName>
        <fullName evidence="2">Uncharacterized protein</fullName>
    </submittedName>
</protein>
<sequence length="191" mass="21208">MPSVSQGQYQRRVWPRALVVRAVVCAVLAAWLVVAGVRRLRPGYQPRCGRTLMPSVGFGCQRDGTGDIVSFADKLADAHRVAYFELALAGVLVLVAITSVIKAKRLHAEATGSGGVRSARKYDLRRVEAALTLASLRDERNLLRPEYEELKRRGYRAGQNPPEQWAAVARRWAEVNAEIEELRSELRDDAG</sequence>
<dbReference type="Proteomes" id="UP000558997">
    <property type="component" value="Unassembled WGS sequence"/>
</dbReference>
<dbReference type="RefSeq" id="WP_184835355.1">
    <property type="nucleotide sequence ID" value="NZ_BAAAVN010000006.1"/>
</dbReference>
<dbReference type="EMBL" id="JACHNF010000001">
    <property type="protein sequence ID" value="MBB5979980.1"/>
    <property type="molecule type" value="Genomic_DNA"/>
</dbReference>
<keyword evidence="1" id="KW-0812">Transmembrane</keyword>
<keyword evidence="1" id="KW-1133">Transmembrane helix</keyword>
<gene>
    <name evidence="2" type="ORF">HDA44_003321</name>
</gene>
<dbReference type="AlphaFoldDB" id="A0A841DTD6"/>
<feature type="transmembrane region" description="Helical" evidence="1">
    <location>
        <begin position="81"/>
        <end position="101"/>
    </location>
</feature>
<feature type="transmembrane region" description="Helical" evidence="1">
    <location>
        <begin position="18"/>
        <end position="37"/>
    </location>
</feature>
<keyword evidence="1" id="KW-0472">Membrane</keyword>
<evidence type="ECO:0000256" key="1">
    <source>
        <dbReference type="SAM" id="Phobius"/>
    </source>
</evidence>
<comment type="caution">
    <text evidence="2">The sequence shown here is derived from an EMBL/GenBank/DDBJ whole genome shotgun (WGS) entry which is preliminary data.</text>
</comment>
<proteinExistence type="predicted"/>
<evidence type="ECO:0000313" key="3">
    <source>
        <dbReference type="Proteomes" id="UP000558997"/>
    </source>
</evidence>
<organism evidence="2 3">
    <name type="scientific">Kribbella solani</name>
    <dbReference type="NCBI Taxonomy" id="236067"/>
    <lineage>
        <taxon>Bacteria</taxon>
        <taxon>Bacillati</taxon>
        <taxon>Actinomycetota</taxon>
        <taxon>Actinomycetes</taxon>
        <taxon>Propionibacteriales</taxon>
        <taxon>Kribbellaceae</taxon>
        <taxon>Kribbella</taxon>
    </lineage>
</organism>
<keyword evidence="3" id="KW-1185">Reference proteome</keyword>
<accession>A0A841DTD6</accession>
<evidence type="ECO:0000313" key="2">
    <source>
        <dbReference type="EMBL" id="MBB5979980.1"/>
    </source>
</evidence>
<reference evidence="2 3" key="1">
    <citation type="submission" date="2020-08" db="EMBL/GenBank/DDBJ databases">
        <title>Sequencing the genomes of 1000 actinobacteria strains.</title>
        <authorList>
            <person name="Klenk H.-P."/>
        </authorList>
    </citation>
    <scope>NUCLEOTIDE SEQUENCE [LARGE SCALE GENOMIC DNA]</scope>
    <source>
        <strain evidence="2 3">DSM 17294</strain>
    </source>
</reference>